<proteinExistence type="predicted"/>
<name>A0A392RIV6_9FABA</name>
<dbReference type="AlphaFoldDB" id="A0A392RIV6"/>
<keyword evidence="4" id="KW-1185">Reference proteome</keyword>
<organism evidence="3 4">
    <name type="scientific">Trifolium medium</name>
    <dbReference type="NCBI Taxonomy" id="97028"/>
    <lineage>
        <taxon>Eukaryota</taxon>
        <taxon>Viridiplantae</taxon>
        <taxon>Streptophyta</taxon>
        <taxon>Embryophyta</taxon>
        <taxon>Tracheophyta</taxon>
        <taxon>Spermatophyta</taxon>
        <taxon>Magnoliopsida</taxon>
        <taxon>eudicotyledons</taxon>
        <taxon>Gunneridae</taxon>
        <taxon>Pentapetalae</taxon>
        <taxon>rosids</taxon>
        <taxon>fabids</taxon>
        <taxon>Fabales</taxon>
        <taxon>Fabaceae</taxon>
        <taxon>Papilionoideae</taxon>
        <taxon>50 kb inversion clade</taxon>
        <taxon>NPAAA clade</taxon>
        <taxon>Hologalegina</taxon>
        <taxon>IRL clade</taxon>
        <taxon>Trifolieae</taxon>
        <taxon>Trifolium</taxon>
    </lineage>
</organism>
<evidence type="ECO:0000313" key="3">
    <source>
        <dbReference type="EMBL" id="MCI35535.1"/>
    </source>
</evidence>
<comment type="caution">
    <text evidence="3">The sequence shown here is derived from an EMBL/GenBank/DDBJ whole genome shotgun (WGS) entry which is preliminary data.</text>
</comment>
<dbReference type="Proteomes" id="UP000265520">
    <property type="component" value="Unassembled WGS sequence"/>
</dbReference>
<evidence type="ECO:0000256" key="1">
    <source>
        <dbReference type="SAM" id="Coils"/>
    </source>
</evidence>
<evidence type="ECO:0000313" key="4">
    <source>
        <dbReference type="Proteomes" id="UP000265520"/>
    </source>
</evidence>
<dbReference type="InterPro" id="IPR056924">
    <property type="entry name" value="SH3_Tf2-1"/>
</dbReference>
<feature type="domain" description="Tf2-1-like SH3-like" evidence="2">
    <location>
        <begin position="42"/>
        <end position="107"/>
    </location>
</feature>
<evidence type="ECO:0000259" key="2">
    <source>
        <dbReference type="Pfam" id="PF24626"/>
    </source>
</evidence>
<dbReference type="EMBL" id="LXQA010224383">
    <property type="protein sequence ID" value="MCI35535.1"/>
    <property type="molecule type" value="Genomic_DNA"/>
</dbReference>
<feature type="non-terminal residue" evidence="3">
    <location>
        <position position="135"/>
    </location>
</feature>
<protein>
    <recommendedName>
        <fullName evidence="2">Tf2-1-like SH3-like domain-containing protein</fullName>
    </recommendedName>
</protein>
<feature type="non-terminal residue" evidence="3">
    <location>
        <position position="1"/>
    </location>
</feature>
<reference evidence="3 4" key="1">
    <citation type="journal article" date="2018" name="Front. Plant Sci.">
        <title>Red Clover (Trifolium pratense) and Zigzag Clover (T. medium) - A Picture of Genomic Similarities and Differences.</title>
        <authorList>
            <person name="Dluhosova J."/>
            <person name="Istvanek J."/>
            <person name="Nedelnik J."/>
            <person name="Repkova J."/>
        </authorList>
    </citation>
    <scope>NUCLEOTIDE SEQUENCE [LARGE SCALE GENOMIC DNA]</scope>
    <source>
        <strain evidence="4">cv. 10/8</strain>
        <tissue evidence="3">Leaf</tissue>
    </source>
</reference>
<dbReference type="PANTHER" id="PTHR46148:SF52">
    <property type="entry name" value="OS04G0603800 PROTEIN"/>
    <property type="match status" value="1"/>
</dbReference>
<dbReference type="PANTHER" id="PTHR46148">
    <property type="entry name" value="CHROMO DOMAIN-CONTAINING PROTEIN"/>
    <property type="match status" value="1"/>
</dbReference>
<feature type="coiled-coil region" evidence="1">
    <location>
        <begin position="5"/>
        <end position="32"/>
    </location>
</feature>
<dbReference type="Pfam" id="PF24626">
    <property type="entry name" value="SH3_Tf2-1"/>
    <property type="match status" value="1"/>
</dbReference>
<accession>A0A392RIV6</accession>
<keyword evidence="1" id="KW-0175">Coiled coil</keyword>
<sequence>VDAELTNREVILQNLKKKLLKAQQNMKFYADKHRSPHTFKPGDLVYVKLRPYRQSSLPAQRTHKLSKRFYGPFQLLRQIGDVAFELILPPDSKIHPVFHVSKLKPCHDPAAKPLALPPDAIDNSPKVQPLTILDW</sequence>